<dbReference type="Proteomes" id="UP001197247">
    <property type="component" value="Unassembled WGS sequence"/>
</dbReference>
<evidence type="ECO:0000256" key="1">
    <source>
        <dbReference type="ARBA" id="ARBA00001947"/>
    </source>
</evidence>
<dbReference type="SUPFAM" id="SSF50129">
    <property type="entry name" value="GroES-like"/>
    <property type="match status" value="1"/>
</dbReference>
<protein>
    <recommendedName>
        <fullName evidence="5">alcohol dehydrogenase (NADP(+))</fullName>
        <ecNumber evidence="5">1.1.1.2</ecNumber>
    </recommendedName>
</protein>
<dbReference type="PROSITE" id="PS00059">
    <property type="entry name" value="ADH_ZINC"/>
    <property type="match status" value="1"/>
</dbReference>
<comment type="cofactor">
    <cofactor evidence="1 7">
        <name>Zn(2+)</name>
        <dbReference type="ChEBI" id="CHEBI:29105"/>
    </cofactor>
</comment>
<comment type="similarity">
    <text evidence="7">Belongs to the zinc-containing alcohol dehydrogenase family.</text>
</comment>
<keyword evidence="2 7" id="KW-0479">Metal-binding</keyword>
<sequence length="347" mass="36976">MPTTVKAYAVLETNGSIEPVTIERRDVGAHDVQIDIQYCGICHSDMNFVKMPLPESPLVLGHEIVGEVTAVGEAVTKHAVGDRVGIGCMVNSCRECANCLQGQEQYCLNGHTLVFSSPDRDGTMTQGGYSEMIVANEDFVVKVPAALDPAAAAPLLCAGATVFAPLKDWKVGPGSNVAIIGLGGLGHLAVKFAKAKGAVVTALSRSDRKRDDALRLGADAYFATAEQDTFKTLANSFDLVINTVSGSIDVDAYLGLLALGGTLVNAGIDSEPVTMNVYNVIRNRRSYTGTHFGGITETQEMLDFAAEHGVTAEIEMISANQINEAYQRILDADVRYRFVLDNATLTS</sequence>
<dbReference type="SUPFAM" id="SSF51735">
    <property type="entry name" value="NAD(P)-binding Rossmann-fold domains"/>
    <property type="match status" value="1"/>
</dbReference>
<name>A0ABS5TTV4_9ACTN</name>
<dbReference type="PANTHER" id="PTHR42683">
    <property type="entry name" value="ALDEHYDE REDUCTASE"/>
    <property type="match status" value="1"/>
</dbReference>
<keyword evidence="4" id="KW-0560">Oxidoreductase</keyword>
<evidence type="ECO:0000256" key="2">
    <source>
        <dbReference type="ARBA" id="ARBA00022723"/>
    </source>
</evidence>
<evidence type="ECO:0000313" key="9">
    <source>
        <dbReference type="EMBL" id="MBT0774242.1"/>
    </source>
</evidence>
<dbReference type="InterPro" id="IPR002328">
    <property type="entry name" value="ADH_Zn_CS"/>
</dbReference>
<dbReference type="CDD" id="cd05283">
    <property type="entry name" value="CAD1"/>
    <property type="match status" value="1"/>
</dbReference>
<dbReference type="InterPro" id="IPR013149">
    <property type="entry name" value="ADH-like_C"/>
</dbReference>
<evidence type="ECO:0000313" key="10">
    <source>
        <dbReference type="Proteomes" id="UP001197247"/>
    </source>
</evidence>
<dbReference type="EMBL" id="JAHBAY010000025">
    <property type="protein sequence ID" value="MBT0774242.1"/>
    <property type="molecule type" value="Genomic_DNA"/>
</dbReference>
<dbReference type="SMART" id="SM00829">
    <property type="entry name" value="PKS_ER"/>
    <property type="match status" value="1"/>
</dbReference>
<dbReference type="Pfam" id="PF00107">
    <property type="entry name" value="ADH_zinc_N"/>
    <property type="match status" value="1"/>
</dbReference>
<keyword evidence="10" id="KW-1185">Reference proteome</keyword>
<evidence type="ECO:0000256" key="7">
    <source>
        <dbReference type="RuleBase" id="RU361277"/>
    </source>
</evidence>
<dbReference type="EC" id="1.1.1.2" evidence="5"/>
<evidence type="ECO:0000259" key="8">
    <source>
        <dbReference type="SMART" id="SM00829"/>
    </source>
</evidence>
<accession>A0ABS5TTV4</accession>
<evidence type="ECO:0000256" key="6">
    <source>
        <dbReference type="ARBA" id="ARBA00048262"/>
    </source>
</evidence>
<comment type="caution">
    <text evidence="9">The sequence shown here is derived from an EMBL/GenBank/DDBJ whole genome shotgun (WGS) entry which is preliminary data.</text>
</comment>
<gene>
    <name evidence="9" type="ORF">KIH74_35190</name>
</gene>
<keyword evidence="3 7" id="KW-0862">Zinc</keyword>
<dbReference type="InterPro" id="IPR036291">
    <property type="entry name" value="NAD(P)-bd_dom_sf"/>
</dbReference>
<dbReference type="Pfam" id="PF08240">
    <property type="entry name" value="ADH_N"/>
    <property type="match status" value="1"/>
</dbReference>
<dbReference type="InterPro" id="IPR047109">
    <property type="entry name" value="CAD-like"/>
</dbReference>
<reference evidence="9 10" key="1">
    <citation type="submission" date="2021-05" db="EMBL/GenBank/DDBJ databases">
        <title>Kineosporia and Streptomyces sp. nov. two new marine actinobacteria isolated from Coral.</title>
        <authorList>
            <person name="Buangrab K."/>
            <person name="Sutthacheep M."/>
            <person name="Yeemin T."/>
            <person name="Harunari E."/>
            <person name="Igarashi Y."/>
            <person name="Kanchanasin P."/>
            <person name="Tanasupawat S."/>
            <person name="Phongsopitanun W."/>
        </authorList>
    </citation>
    <scope>NUCLEOTIDE SEQUENCE [LARGE SCALE GENOMIC DNA]</scope>
    <source>
        <strain evidence="9 10">J2-2</strain>
    </source>
</reference>
<feature type="domain" description="Enoyl reductase (ER)" evidence="8">
    <location>
        <begin position="12"/>
        <end position="340"/>
    </location>
</feature>
<dbReference type="Gene3D" id="3.40.50.720">
    <property type="entry name" value="NAD(P)-binding Rossmann-like Domain"/>
    <property type="match status" value="1"/>
</dbReference>
<dbReference type="Gene3D" id="3.90.180.10">
    <property type="entry name" value="Medium-chain alcohol dehydrogenases, catalytic domain"/>
    <property type="match status" value="1"/>
</dbReference>
<dbReference type="InterPro" id="IPR020843">
    <property type="entry name" value="ER"/>
</dbReference>
<dbReference type="RefSeq" id="WP_214160782.1">
    <property type="nucleotide sequence ID" value="NZ_JAHBAY010000025.1"/>
</dbReference>
<evidence type="ECO:0000256" key="4">
    <source>
        <dbReference type="ARBA" id="ARBA00023002"/>
    </source>
</evidence>
<dbReference type="InterPro" id="IPR011032">
    <property type="entry name" value="GroES-like_sf"/>
</dbReference>
<evidence type="ECO:0000256" key="3">
    <source>
        <dbReference type="ARBA" id="ARBA00022833"/>
    </source>
</evidence>
<evidence type="ECO:0000256" key="5">
    <source>
        <dbReference type="ARBA" id="ARBA00024074"/>
    </source>
</evidence>
<comment type="catalytic activity">
    <reaction evidence="6">
        <text>a primary alcohol + NADP(+) = an aldehyde + NADPH + H(+)</text>
        <dbReference type="Rhea" id="RHEA:15937"/>
        <dbReference type="ChEBI" id="CHEBI:15378"/>
        <dbReference type="ChEBI" id="CHEBI:15734"/>
        <dbReference type="ChEBI" id="CHEBI:17478"/>
        <dbReference type="ChEBI" id="CHEBI:57783"/>
        <dbReference type="ChEBI" id="CHEBI:58349"/>
        <dbReference type="EC" id="1.1.1.2"/>
    </reaction>
</comment>
<proteinExistence type="inferred from homology"/>
<dbReference type="InterPro" id="IPR013154">
    <property type="entry name" value="ADH-like_N"/>
</dbReference>
<organism evidence="9 10">
    <name type="scientific">Kineosporia corallincola</name>
    <dbReference type="NCBI Taxonomy" id="2835133"/>
    <lineage>
        <taxon>Bacteria</taxon>
        <taxon>Bacillati</taxon>
        <taxon>Actinomycetota</taxon>
        <taxon>Actinomycetes</taxon>
        <taxon>Kineosporiales</taxon>
        <taxon>Kineosporiaceae</taxon>
        <taxon>Kineosporia</taxon>
    </lineage>
</organism>